<evidence type="ECO:0000259" key="5">
    <source>
        <dbReference type="PROSITE" id="PS50949"/>
    </source>
</evidence>
<evidence type="ECO:0000256" key="3">
    <source>
        <dbReference type="ARBA" id="ARBA00023163"/>
    </source>
</evidence>
<dbReference type="PROSITE" id="PS50949">
    <property type="entry name" value="HTH_GNTR"/>
    <property type="match status" value="1"/>
</dbReference>
<evidence type="ECO:0000313" key="6">
    <source>
        <dbReference type="EMBL" id="SDH16433.1"/>
    </source>
</evidence>
<feature type="region of interest" description="Disordered" evidence="4">
    <location>
        <begin position="74"/>
        <end position="95"/>
    </location>
</feature>
<evidence type="ECO:0000256" key="4">
    <source>
        <dbReference type="SAM" id="MobiDB-lite"/>
    </source>
</evidence>
<dbReference type="InterPro" id="IPR000524">
    <property type="entry name" value="Tscrpt_reg_HTH_GntR"/>
</dbReference>
<dbReference type="STRING" id="200378.SAMN05216553_1178"/>
<keyword evidence="2" id="KW-0238">DNA-binding</keyword>
<dbReference type="EMBL" id="FNCC01000017">
    <property type="protein sequence ID" value="SDH16433.1"/>
    <property type="molecule type" value="Genomic_DNA"/>
</dbReference>
<evidence type="ECO:0000256" key="2">
    <source>
        <dbReference type="ARBA" id="ARBA00023125"/>
    </source>
</evidence>
<dbReference type="GO" id="GO:0003677">
    <property type="term" value="F:DNA binding"/>
    <property type="evidence" value="ECO:0007669"/>
    <property type="project" value="UniProtKB-KW"/>
</dbReference>
<organism evidence="6 7">
    <name type="scientific">Lentzea fradiae</name>
    <dbReference type="NCBI Taxonomy" id="200378"/>
    <lineage>
        <taxon>Bacteria</taxon>
        <taxon>Bacillati</taxon>
        <taxon>Actinomycetota</taxon>
        <taxon>Actinomycetes</taxon>
        <taxon>Pseudonocardiales</taxon>
        <taxon>Pseudonocardiaceae</taxon>
        <taxon>Lentzea</taxon>
    </lineage>
</organism>
<protein>
    <submittedName>
        <fullName evidence="6">GntR family transcriptional regulator, uxuAB operon transcriptional repressor</fullName>
    </submittedName>
</protein>
<dbReference type="PANTHER" id="PTHR43537">
    <property type="entry name" value="TRANSCRIPTIONAL REGULATOR, GNTR FAMILY"/>
    <property type="match status" value="1"/>
</dbReference>
<accession>A0A1G8A6C6</accession>
<dbReference type="PANTHER" id="PTHR43537:SF5">
    <property type="entry name" value="UXU OPERON TRANSCRIPTIONAL REGULATOR"/>
    <property type="match status" value="1"/>
</dbReference>
<dbReference type="GO" id="GO:0003700">
    <property type="term" value="F:DNA-binding transcription factor activity"/>
    <property type="evidence" value="ECO:0007669"/>
    <property type="project" value="InterPro"/>
</dbReference>
<dbReference type="AlphaFoldDB" id="A0A1G8A6C6"/>
<reference evidence="7" key="1">
    <citation type="submission" date="2016-10" db="EMBL/GenBank/DDBJ databases">
        <authorList>
            <person name="Varghese N."/>
            <person name="Submissions S."/>
        </authorList>
    </citation>
    <scope>NUCLEOTIDE SEQUENCE [LARGE SCALE GENOMIC DNA]</scope>
    <source>
        <strain evidence="7">CGMCC 4.3506</strain>
    </source>
</reference>
<dbReference type="Gene3D" id="1.10.10.10">
    <property type="entry name" value="Winged helix-like DNA-binding domain superfamily/Winged helix DNA-binding domain"/>
    <property type="match status" value="1"/>
</dbReference>
<proteinExistence type="predicted"/>
<dbReference type="Proteomes" id="UP000199623">
    <property type="component" value="Unassembled WGS sequence"/>
</dbReference>
<dbReference type="CDD" id="cd07377">
    <property type="entry name" value="WHTH_GntR"/>
    <property type="match status" value="1"/>
</dbReference>
<evidence type="ECO:0000313" key="7">
    <source>
        <dbReference type="Proteomes" id="UP000199623"/>
    </source>
</evidence>
<name>A0A1G8A6C6_9PSEU</name>
<keyword evidence="7" id="KW-1185">Reference proteome</keyword>
<feature type="domain" description="HTH gntR-type" evidence="5">
    <location>
        <begin position="13"/>
        <end position="81"/>
    </location>
</feature>
<dbReference type="InterPro" id="IPR036388">
    <property type="entry name" value="WH-like_DNA-bd_sf"/>
</dbReference>
<dbReference type="SMART" id="SM00345">
    <property type="entry name" value="HTH_GNTR"/>
    <property type="match status" value="1"/>
</dbReference>
<dbReference type="InterPro" id="IPR036390">
    <property type="entry name" value="WH_DNA-bd_sf"/>
</dbReference>
<dbReference type="OrthoDB" id="4535513at2"/>
<sequence>MIVTGDVETGAEQRNRAELADLLRQEIDSGKYPVGTKLPSYRQLAEMFGAAPNTVGEAVRMLAAEGRVKVKPNAGAVVADPDDQPKTPEQQLQEARAGLVEVREQLRSVRRDVDALDSRVADLIAGLPAD</sequence>
<keyword evidence="3" id="KW-0804">Transcription</keyword>
<dbReference type="Pfam" id="PF00392">
    <property type="entry name" value="GntR"/>
    <property type="match status" value="1"/>
</dbReference>
<gene>
    <name evidence="6" type="ORF">SAMN05216553_1178</name>
</gene>
<keyword evidence="1" id="KW-0805">Transcription regulation</keyword>
<evidence type="ECO:0000256" key="1">
    <source>
        <dbReference type="ARBA" id="ARBA00023015"/>
    </source>
</evidence>
<dbReference type="SUPFAM" id="SSF46785">
    <property type="entry name" value="Winged helix' DNA-binding domain"/>
    <property type="match status" value="1"/>
</dbReference>